<organism evidence="2 3">
    <name type="scientific">Pleurodeles waltl</name>
    <name type="common">Iberian ribbed newt</name>
    <dbReference type="NCBI Taxonomy" id="8319"/>
    <lineage>
        <taxon>Eukaryota</taxon>
        <taxon>Metazoa</taxon>
        <taxon>Chordata</taxon>
        <taxon>Craniata</taxon>
        <taxon>Vertebrata</taxon>
        <taxon>Euteleostomi</taxon>
        <taxon>Amphibia</taxon>
        <taxon>Batrachia</taxon>
        <taxon>Caudata</taxon>
        <taxon>Salamandroidea</taxon>
        <taxon>Salamandridae</taxon>
        <taxon>Pleurodelinae</taxon>
        <taxon>Pleurodeles</taxon>
    </lineage>
</organism>
<reference evidence="2" key="1">
    <citation type="journal article" date="2022" name="bioRxiv">
        <title>Sequencing and chromosome-scale assembly of the giantPleurodeles waltlgenome.</title>
        <authorList>
            <person name="Brown T."/>
            <person name="Elewa A."/>
            <person name="Iarovenko S."/>
            <person name="Subramanian E."/>
            <person name="Araus A.J."/>
            <person name="Petzold A."/>
            <person name="Susuki M."/>
            <person name="Suzuki K.-i.T."/>
            <person name="Hayashi T."/>
            <person name="Toyoda A."/>
            <person name="Oliveira C."/>
            <person name="Osipova E."/>
            <person name="Leigh N.D."/>
            <person name="Simon A."/>
            <person name="Yun M.H."/>
        </authorList>
    </citation>
    <scope>NUCLEOTIDE SEQUENCE</scope>
    <source>
        <strain evidence="2">20211129_DDA</strain>
        <tissue evidence="2">Liver</tissue>
    </source>
</reference>
<name>A0AAV7VGY6_PLEWA</name>
<protein>
    <submittedName>
        <fullName evidence="2">Uncharacterized protein</fullName>
    </submittedName>
</protein>
<dbReference type="EMBL" id="JANPWB010000003">
    <property type="protein sequence ID" value="KAJ1199721.1"/>
    <property type="molecule type" value="Genomic_DNA"/>
</dbReference>
<evidence type="ECO:0000313" key="2">
    <source>
        <dbReference type="EMBL" id="KAJ1199721.1"/>
    </source>
</evidence>
<gene>
    <name evidence="2" type="ORF">NDU88_003554</name>
</gene>
<accession>A0AAV7VGY6</accession>
<dbReference type="AlphaFoldDB" id="A0AAV7VGY6"/>
<keyword evidence="3" id="KW-1185">Reference proteome</keyword>
<evidence type="ECO:0000256" key="1">
    <source>
        <dbReference type="SAM" id="MobiDB-lite"/>
    </source>
</evidence>
<proteinExistence type="predicted"/>
<comment type="caution">
    <text evidence="2">The sequence shown here is derived from an EMBL/GenBank/DDBJ whole genome shotgun (WGS) entry which is preliminary data.</text>
</comment>
<sequence length="93" mass="10014">MQMRCSYRVSGRPAGGPREGCTAPRCSLPESRGVCRAGGAAHAGPLTAVKLHLCVGAARDSAGRASEHWNQDAEVCSVAQMWRCARDLWHHSR</sequence>
<evidence type="ECO:0000313" key="3">
    <source>
        <dbReference type="Proteomes" id="UP001066276"/>
    </source>
</evidence>
<dbReference type="Proteomes" id="UP001066276">
    <property type="component" value="Chromosome 2_1"/>
</dbReference>
<feature type="region of interest" description="Disordered" evidence="1">
    <location>
        <begin position="1"/>
        <end position="20"/>
    </location>
</feature>